<comment type="caution">
    <text evidence="1">The sequence shown here is derived from an EMBL/GenBank/DDBJ whole genome shotgun (WGS) entry which is preliminary data.</text>
</comment>
<name>A0ABD2J834_9BILA</name>
<dbReference type="EMBL" id="JBICBT010001034">
    <property type="protein sequence ID" value="KAL3086760.1"/>
    <property type="molecule type" value="Genomic_DNA"/>
</dbReference>
<protein>
    <submittedName>
        <fullName evidence="1">Uncharacterized protein</fullName>
    </submittedName>
</protein>
<evidence type="ECO:0000313" key="2">
    <source>
        <dbReference type="Proteomes" id="UP001620626"/>
    </source>
</evidence>
<dbReference type="Proteomes" id="UP001620626">
    <property type="component" value="Unassembled WGS sequence"/>
</dbReference>
<sequence>MFSDHLKVPFAKPLIGSLPFLPPRAKGQIDGNSHFEHCVLYAQQTREMEVQKREQLMDGRQSADRKNDTKAAYQWAENAIGGGGGEAINH</sequence>
<keyword evidence="2" id="KW-1185">Reference proteome</keyword>
<gene>
    <name evidence="1" type="ORF">niasHT_039426</name>
</gene>
<organism evidence="1 2">
    <name type="scientific">Heterodera trifolii</name>
    <dbReference type="NCBI Taxonomy" id="157864"/>
    <lineage>
        <taxon>Eukaryota</taxon>
        <taxon>Metazoa</taxon>
        <taxon>Ecdysozoa</taxon>
        <taxon>Nematoda</taxon>
        <taxon>Chromadorea</taxon>
        <taxon>Rhabditida</taxon>
        <taxon>Tylenchina</taxon>
        <taxon>Tylenchomorpha</taxon>
        <taxon>Tylenchoidea</taxon>
        <taxon>Heteroderidae</taxon>
        <taxon>Heteroderinae</taxon>
        <taxon>Heterodera</taxon>
    </lineage>
</organism>
<proteinExistence type="predicted"/>
<accession>A0ABD2J834</accession>
<dbReference type="AlphaFoldDB" id="A0ABD2J834"/>
<reference evidence="1 2" key="1">
    <citation type="submission" date="2024-10" db="EMBL/GenBank/DDBJ databases">
        <authorList>
            <person name="Kim D."/>
        </authorList>
    </citation>
    <scope>NUCLEOTIDE SEQUENCE [LARGE SCALE GENOMIC DNA]</scope>
    <source>
        <strain evidence="1">BH-2024</strain>
    </source>
</reference>
<evidence type="ECO:0000313" key="1">
    <source>
        <dbReference type="EMBL" id="KAL3086760.1"/>
    </source>
</evidence>